<comment type="caution">
    <text evidence="1">The sequence shown here is derived from an EMBL/GenBank/DDBJ whole genome shotgun (WGS) entry which is preliminary data.</text>
</comment>
<reference evidence="1" key="1">
    <citation type="submission" date="2021-10" db="EMBL/GenBank/DDBJ databases">
        <authorList>
            <person name="Mesa V."/>
        </authorList>
    </citation>
    <scope>NUCLEOTIDE SEQUENCE</scope>
    <source>
        <strain evidence="1">CC3_PB</strain>
    </source>
</reference>
<gene>
    <name evidence="1" type="ORF">CNEO_10102</name>
</gene>
<accession>A0AA86JFA1</accession>
<name>A0AA86JFA1_9CLOT</name>
<dbReference type="Proteomes" id="UP000789738">
    <property type="component" value="Unassembled WGS sequence"/>
</dbReference>
<organism evidence="1 2">
    <name type="scientific">Clostridium neonatale</name>
    <dbReference type="NCBI Taxonomy" id="137838"/>
    <lineage>
        <taxon>Bacteria</taxon>
        <taxon>Bacillati</taxon>
        <taxon>Bacillota</taxon>
        <taxon>Clostridia</taxon>
        <taxon>Eubacteriales</taxon>
        <taxon>Clostridiaceae</taxon>
        <taxon>Clostridium</taxon>
    </lineage>
</organism>
<evidence type="ECO:0000313" key="1">
    <source>
        <dbReference type="EMBL" id="CAG9701568.1"/>
    </source>
</evidence>
<dbReference type="EMBL" id="CAKJVE010000001">
    <property type="protein sequence ID" value="CAG9701568.1"/>
    <property type="molecule type" value="Genomic_DNA"/>
</dbReference>
<sequence length="54" mass="6365">MIYSLLAFLCNNIKKCITIFWNCISNINISYYDINIIDIRSGNNGKNRFNFNKI</sequence>
<proteinExistence type="predicted"/>
<evidence type="ECO:0000313" key="2">
    <source>
        <dbReference type="Proteomes" id="UP000789738"/>
    </source>
</evidence>
<dbReference type="AlphaFoldDB" id="A0AA86JFA1"/>
<protein>
    <submittedName>
        <fullName evidence="1">Uncharacterized protein</fullName>
    </submittedName>
</protein>